<keyword evidence="3" id="KW-1185">Reference proteome</keyword>
<sequence>MKDMKNLIMKELRLAMQPPALLFLALSALILIPSYPGYIVFFYTCLGIFFICMLGRENKDIYYTMLLPVPKRSVVGARFFTVVLLELAQLAIAAPFAAIRGEVAGEIPLMGMDANAAFFGFSFVMFGIFNLVFLTGYYKDTNKVGVPFLWGCVATGVFIVVAEAAAYAVPFVRDTLNVNTPENLAAQFATLAVGVAVYALLTLAAYKKSVKSFELLDL</sequence>
<keyword evidence="1" id="KW-0812">Transmembrane</keyword>
<dbReference type="Pfam" id="PF13346">
    <property type="entry name" value="ABC2_membrane_5"/>
    <property type="match status" value="1"/>
</dbReference>
<protein>
    <recommendedName>
        <fullName evidence="4">ABC-2 transporter permease</fullName>
    </recommendedName>
</protein>
<name>A0A0M2NH62_9FIRM</name>
<feature type="transmembrane region" description="Helical" evidence="1">
    <location>
        <begin position="148"/>
        <end position="172"/>
    </location>
</feature>
<dbReference type="InterPro" id="IPR025699">
    <property type="entry name" value="ABC2_memb-like"/>
</dbReference>
<proteinExistence type="predicted"/>
<evidence type="ECO:0008006" key="4">
    <source>
        <dbReference type="Google" id="ProtNLM"/>
    </source>
</evidence>
<feature type="transmembrane region" description="Helical" evidence="1">
    <location>
        <begin position="184"/>
        <end position="206"/>
    </location>
</feature>
<feature type="transmembrane region" description="Helical" evidence="1">
    <location>
        <begin position="75"/>
        <end position="96"/>
    </location>
</feature>
<comment type="caution">
    <text evidence="2">The sequence shown here is derived from an EMBL/GenBank/DDBJ whole genome shotgun (WGS) entry which is preliminary data.</text>
</comment>
<gene>
    <name evidence="2" type="ORF">CHK_2354</name>
</gene>
<dbReference type="EMBL" id="LAYJ01000112">
    <property type="protein sequence ID" value="KKI50291.1"/>
    <property type="molecule type" value="Genomic_DNA"/>
</dbReference>
<organism evidence="2 3">
    <name type="scientific">Christensenella hongkongensis</name>
    <dbReference type="NCBI Taxonomy" id="270498"/>
    <lineage>
        <taxon>Bacteria</taxon>
        <taxon>Bacillati</taxon>
        <taxon>Bacillota</taxon>
        <taxon>Clostridia</taxon>
        <taxon>Christensenellales</taxon>
        <taxon>Christensenellaceae</taxon>
        <taxon>Christensenella</taxon>
    </lineage>
</organism>
<reference evidence="2 3" key="1">
    <citation type="submission" date="2015-04" db="EMBL/GenBank/DDBJ databases">
        <title>Draft genome sequence of bacteremic isolate Catabacter hongkongensis type strain HKU16T.</title>
        <authorList>
            <person name="Lau S.K."/>
            <person name="Teng J.L."/>
            <person name="Huang Y."/>
            <person name="Curreem S.O."/>
            <person name="Tsui S.K."/>
            <person name="Woo P.C."/>
        </authorList>
    </citation>
    <scope>NUCLEOTIDE SEQUENCE [LARGE SCALE GENOMIC DNA]</scope>
    <source>
        <strain evidence="2 3">HKU16</strain>
    </source>
</reference>
<feature type="transmembrane region" description="Helical" evidence="1">
    <location>
        <begin position="116"/>
        <end position="136"/>
    </location>
</feature>
<feature type="transmembrane region" description="Helical" evidence="1">
    <location>
        <begin position="12"/>
        <end position="32"/>
    </location>
</feature>
<evidence type="ECO:0000256" key="1">
    <source>
        <dbReference type="SAM" id="Phobius"/>
    </source>
</evidence>
<dbReference type="Proteomes" id="UP000034076">
    <property type="component" value="Unassembled WGS sequence"/>
</dbReference>
<dbReference type="STRING" id="270498.CHK_2354"/>
<evidence type="ECO:0000313" key="2">
    <source>
        <dbReference type="EMBL" id="KKI50291.1"/>
    </source>
</evidence>
<evidence type="ECO:0000313" key="3">
    <source>
        <dbReference type="Proteomes" id="UP000034076"/>
    </source>
</evidence>
<accession>A0A0M2NH62</accession>
<keyword evidence="1" id="KW-1133">Transmembrane helix</keyword>
<keyword evidence="1" id="KW-0472">Membrane</keyword>
<feature type="transmembrane region" description="Helical" evidence="1">
    <location>
        <begin position="38"/>
        <end position="55"/>
    </location>
</feature>
<dbReference type="AlphaFoldDB" id="A0A0M2NH62"/>